<protein>
    <submittedName>
        <fullName evidence="4">Sortase A</fullName>
    </submittedName>
</protein>
<keyword evidence="3" id="KW-0472">Membrane</keyword>
<dbReference type="Proteomes" id="UP000182508">
    <property type="component" value="Unassembled WGS sequence"/>
</dbReference>
<evidence type="ECO:0000313" key="4">
    <source>
        <dbReference type="EMBL" id="SDB02554.1"/>
    </source>
</evidence>
<dbReference type="Pfam" id="PF04203">
    <property type="entry name" value="Sortase"/>
    <property type="match status" value="1"/>
</dbReference>
<keyword evidence="3" id="KW-0812">Transmembrane</keyword>
<dbReference type="CDD" id="cd05827">
    <property type="entry name" value="Sortase_C"/>
    <property type="match status" value="1"/>
</dbReference>
<feature type="active site" description="Proton donor/acceptor" evidence="2">
    <location>
        <position position="147"/>
    </location>
</feature>
<feature type="active site" description="Acyl-thioester intermediate" evidence="2">
    <location>
        <position position="209"/>
    </location>
</feature>
<dbReference type="InterPro" id="IPR005754">
    <property type="entry name" value="Sortase"/>
</dbReference>
<dbReference type="Gene3D" id="2.40.260.10">
    <property type="entry name" value="Sortase"/>
    <property type="match status" value="1"/>
</dbReference>
<dbReference type="eggNOG" id="COG3764">
    <property type="taxonomic scope" value="Bacteria"/>
</dbReference>
<keyword evidence="5" id="KW-1185">Reference proteome</keyword>
<reference evidence="4 5" key="1">
    <citation type="submission" date="2016-10" db="EMBL/GenBank/DDBJ databases">
        <authorList>
            <person name="de Groot N.N."/>
        </authorList>
    </citation>
    <scope>NUCLEOTIDE SEQUENCE [LARGE SCALE GENOMIC DNA]</scope>
    <source>
        <strain evidence="4 5">A-4</strain>
    </source>
</reference>
<evidence type="ECO:0000256" key="3">
    <source>
        <dbReference type="SAM" id="Phobius"/>
    </source>
</evidence>
<name>A0A1G6A292_9STRE</name>
<dbReference type="InterPro" id="IPR023365">
    <property type="entry name" value="Sortase_dom-sf"/>
</dbReference>
<feature type="transmembrane region" description="Helical" evidence="3">
    <location>
        <begin position="248"/>
        <end position="266"/>
    </location>
</feature>
<proteinExistence type="predicted"/>
<dbReference type="AlphaFoldDB" id="A0A1G6A292"/>
<dbReference type="NCBIfam" id="NF033745">
    <property type="entry name" value="class_C_sortase"/>
    <property type="match status" value="1"/>
</dbReference>
<sequence length="278" mass="31233">MKKFINHLTSIIILTGIFIVSYPAISQIYYNYINQQTISDFDSGKKKLTSAEIQERMTLAEAYNQSLQNVEINDPYTQEQLDAGRTEYARMLTVHEKIGTISIPSIDVDLPIYAGSSEEVLQKGVGNLEGTSLPIGGTSTHSVLTAHTGLPNARLFTDLDKVEKGDKFYITNIKETIAYEVDSISVVEPSDFDSLMVVPDEDYVTLLTCTPYMINSHRLLVRGHRIPYDPHEKEKTPSRVSHFNIPPLYLAILVIILIIILLLIWTKCQARKRGQSNG</sequence>
<dbReference type="GO" id="GO:0016787">
    <property type="term" value="F:hydrolase activity"/>
    <property type="evidence" value="ECO:0007669"/>
    <property type="project" value="UniProtKB-KW"/>
</dbReference>
<keyword evidence="1" id="KW-0378">Hydrolase</keyword>
<dbReference type="RefSeq" id="WP_074484940.1">
    <property type="nucleotide sequence ID" value="NZ_FMXP01000002.1"/>
</dbReference>
<dbReference type="InterPro" id="IPR042002">
    <property type="entry name" value="Sortase_C"/>
</dbReference>
<dbReference type="SUPFAM" id="SSF63817">
    <property type="entry name" value="Sortase"/>
    <property type="match status" value="1"/>
</dbReference>
<evidence type="ECO:0000313" key="5">
    <source>
        <dbReference type="Proteomes" id="UP000182508"/>
    </source>
</evidence>
<keyword evidence="3" id="KW-1133">Transmembrane helix</keyword>
<dbReference type="STRING" id="439219.SAMN02910293_00149"/>
<organism evidence="4 5">
    <name type="scientific">Streptococcus henryi</name>
    <dbReference type="NCBI Taxonomy" id="439219"/>
    <lineage>
        <taxon>Bacteria</taxon>
        <taxon>Bacillati</taxon>
        <taxon>Bacillota</taxon>
        <taxon>Bacilli</taxon>
        <taxon>Lactobacillales</taxon>
        <taxon>Streptococcaceae</taxon>
        <taxon>Streptococcus</taxon>
    </lineage>
</organism>
<evidence type="ECO:0000256" key="1">
    <source>
        <dbReference type="ARBA" id="ARBA00022801"/>
    </source>
</evidence>
<evidence type="ECO:0000256" key="2">
    <source>
        <dbReference type="PIRSR" id="PIRSR605754-1"/>
    </source>
</evidence>
<dbReference type="EMBL" id="FMXP01000002">
    <property type="protein sequence ID" value="SDB02554.1"/>
    <property type="molecule type" value="Genomic_DNA"/>
</dbReference>
<dbReference type="NCBIfam" id="TIGR01076">
    <property type="entry name" value="sortase_fam"/>
    <property type="match status" value="1"/>
</dbReference>
<accession>A0A1G6A292</accession>
<gene>
    <name evidence="4" type="ORF">SAMN02910293_00149</name>
</gene>